<feature type="transmembrane region" description="Helical" evidence="12">
    <location>
        <begin position="109"/>
        <end position="128"/>
    </location>
</feature>
<dbReference type="Proteomes" id="UP000002279">
    <property type="component" value="Chromosome X5"/>
</dbReference>
<reference evidence="14" key="3">
    <citation type="submission" date="2025-09" db="UniProtKB">
        <authorList>
            <consortium name="Ensembl"/>
        </authorList>
    </citation>
    <scope>IDENTIFICATION</scope>
    <source>
        <strain evidence="14">Glennie</strain>
    </source>
</reference>
<feature type="transmembrane region" description="Helical" evidence="12">
    <location>
        <begin position="33"/>
        <end position="56"/>
    </location>
</feature>
<comment type="similarity">
    <text evidence="11">Belongs to the G-protein coupled receptor 1 family.</text>
</comment>
<feature type="transmembrane region" description="Helical" evidence="12">
    <location>
        <begin position="281"/>
        <end position="300"/>
    </location>
</feature>
<dbReference type="Gene3D" id="1.20.1070.10">
    <property type="entry name" value="Rhodopsin 7-helix transmembrane proteins"/>
    <property type="match status" value="1"/>
</dbReference>
<name>F6YN04_ORNAN</name>
<evidence type="ECO:0000313" key="14">
    <source>
        <dbReference type="Ensembl" id="ENSOANP00000016869.2"/>
    </source>
</evidence>
<evidence type="ECO:0000256" key="2">
    <source>
        <dbReference type="ARBA" id="ARBA00022475"/>
    </source>
</evidence>
<comment type="subcellular location">
    <subcellularLocation>
        <location evidence="1 12">Cell membrane</location>
        <topology evidence="1 12">Multi-pass membrane protein</topology>
    </subcellularLocation>
</comment>
<dbReference type="CDD" id="cd15947">
    <property type="entry name" value="7tmA_OR2B-like"/>
    <property type="match status" value="1"/>
</dbReference>
<proteinExistence type="inferred from homology"/>
<dbReference type="GO" id="GO:0004930">
    <property type="term" value="F:G protein-coupled receptor activity"/>
    <property type="evidence" value="ECO:0007669"/>
    <property type="project" value="UniProtKB-KW"/>
</dbReference>
<keyword evidence="4 11" id="KW-0812">Transmembrane</keyword>
<evidence type="ECO:0000256" key="6">
    <source>
        <dbReference type="ARBA" id="ARBA00022989"/>
    </source>
</evidence>
<feature type="domain" description="G-protein coupled receptors family 1 profile" evidence="13">
    <location>
        <begin position="49"/>
        <end position="298"/>
    </location>
</feature>
<evidence type="ECO:0000259" key="13">
    <source>
        <dbReference type="PROSITE" id="PS50262"/>
    </source>
</evidence>
<protein>
    <recommendedName>
        <fullName evidence="12">Olfactory receptor</fullName>
    </recommendedName>
</protein>
<gene>
    <name evidence="14" type="primary">LOC100680956</name>
</gene>
<dbReference type="PROSITE" id="PS00237">
    <property type="entry name" value="G_PROTEIN_RECEP_F1_1"/>
    <property type="match status" value="1"/>
</dbReference>
<feature type="transmembrane region" description="Helical" evidence="12">
    <location>
        <begin position="68"/>
        <end position="89"/>
    </location>
</feature>
<evidence type="ECO:0000256" key="5">
    <source>
        <dbReference type="ARBA" id="ARBA00022725"/>
    </source>
</evidence>
<keyword evidence="15" id="KW-1185">Reference proteome</keyword>
<evidence type="ECO:0000313" key="15">
    <source>
        <dbReference type="Proteomes" id="UP000002279"/>
    </source>
</evidence>
<dbReference type="SUPFAM" id="SSF81321">
    <property type="entry name" value="Family A G protein-coupled receptor-like"/>
    <property type="match status" value="1"/>
</dbReference>
<dbReference type="PRINTS" id="PR00245">
    <property type="entry name" value="OLFACTORYR"/>
</dbReference>
<evidence type="ECO:0000256" key="1">
    <source>
        <dbReference type="ARBA" id="ARBA00004651"/>
    </source>
</evidence>
<dbReference type="InterPro" id="IPR017452">
    <property type="entry name" value="GPCR_Rhodpsn_7TM"/>
</dbReference>
<evidence type="ECO:0000256" key="10">
    <source>
        <dbReference type="ARBA" id="ARBA00023224"/>
    </source>
</evidence>
<dbReference type="PANTHER" id="PTHR26453">
    <property type="entry name" value="OLFACTORY RECEPTOR"/>
    <property type="match status" value="1"/>
</dbReference>
<accession>F6YN04</accession>
<feature type="transmembrane region" description="Helical" evidence="12">
    <location>
        <begin position="246"/>
        <end position="269"/>
    </location>
</feature>
<keyword evidence="2 12" id="KW-1003">Cell membrane</keyword>
<dbReference type="InterPro" id="IPR000725">
    <property type="entry name" value="Olfact_rcpt"/>
</dbReference>
<feature type="transmembrane region" description="Helical" evidence="12">
    <location>
        <begin position="148"/>
        <end position="166"/>
    </location>
</feature>
<dbReference type="GO" id="GO:0005886">
    <property type="term" value="C:plasma membrane"/>
    <property type="evidence" value="ECO:0000318"/>
    <property type="project" value="GO_Central"/>
</dbReference>
<keyword evidence="8 12" id="KW-0472">Membrane</keyword>
<keyword evidence="6 12" id="KW-1133">Transmembrane helix</keyword>
<dbReference type="InterPro" id="IPR000276">
    <property type="entry name" value="GPCR_Rhodpsn"/>
</dbReference>
<dbReference type="Ensembl" id="ENSOANT00000016872.2">
    <property type="protein sequence ID" value="ENSOANP00000016869.2"/>
    <property type="gene ID" value="ENSOANG00000010642.3"/>
</dbReference>
<keyword evidence="3 12" id="KW-0716">Sensory transduction</keyword>
<keyword evidence="7 11" id="KW-0297">G-protein coupled receptor</keyword>
<evidence type="ECO:0000256" key="7">
    <source>
        <dbReference type="ARBA" id="ARBA00023040"/>
    </source>
</evidence>
<dbReference type="GO" id="GO:0050911">
    <property type="term" value="P:detection of chemical stimulus involved in sensory perception of smell"/>
    <property type="evidence" value="ECO:0000318"/>
    <property type="project" value="GO_Central"/>
</dbReference>
<keyword evidence="5 12" id="KW-0552">Olfaction</keyword>
<keyword evidence="10 11" id="KW-0807">Transducer</keyword>
<dbReference type="Pfam" id="PF13853">
    <property type="entry name" value="7tm_4"/>
    <property type="match status" value="1"/>
</dbReference>
<keyword evidence="9 11" id="KW-0675">Receptor</keyword>
<dbReference type="eggNOG" id="ENOG502SMCM">
    <property type="taxonomic scope" value="Eukaryota"/>
</dbReference>
<dbReference type="STRING" id="9258.ENSOANP00000016869"/>
<reference evidence="14" key="2">
    <citation type="submission" date="2025-08" db="UniProtKB">
        <authorList>
            <consortium name="Ensembl"/>
        </authorList>
    </citation>
    <scope>IDENTIFICATION</scope>
    <source>
        <strain evidence="14">Glennie</strain>
    </source>
</reference>
<dbReference type="FunFam" id="1.20.1070.10:FF:000005">
    <property type="entry name" value="Olfactory receptor"/>
    <property type="match status" value="1"/>
</dbReference>
<dbReference type="HOGENOM" id="CLU_012526_1_0_1"/>
<evidence type="ECO:0000256" key="9">
    <source>
        <dbReference type="ARBA" id="ARBA00023170"/>
    </source>
</evidence>
<dbReference type="GeneTree" id="ENSGT01150000286947"/>
<dbReference type="OMA" id="TTFIEME"/>
<dbReference type="InParanoid" id="F6YN04"/>
<feature type="transmembrane region" description="Helical" evidence="12">
    <location>
        <begin position="212"/>
        <end position="234"/>
    </location>
</feature>
<dbReference type="AlphaFoldDB" id="F6YN04"/>
<evidence type="ECO:0000256" key="8">
    <source>
        <dbReference type="ARBA" id="ARBA00023136"/>
    </source>
</evidence>
<dbReference type="PROSITE" id="PS50262">
    <property type="entry name" value="G_PROTEIN_RECEP_F1_2"/>
    <property type="match status" value="1"/>
</dbReference>
<dbReference type="PRINTS" id="PR00237">
    <property type="entry name" value="GPCRRHODOPSN"/>
</dbReference>
<evidence type="ECO:0000256" key="4">
    <source>
        <dbReference type="ARBA" id="ARBA00022692"/>
    </source>
</evidence>
<sequence length="335" mass="37073">MTDFSPYRLKMMNRSFSQSFILLGFSNWPYLELVLFVIILIFYLLTLLGNTSIILVSHLDPQLHTPMYFFLSHLSALDLCFTTSVIPQLLVHLSRADKSITFGGCAVQLYVSLALGSTECLLLAAMALDRFAAICHPLRYAVFMNPRLCRQLAAGSWGCGFTASLLQTVLTMKLPFCGQAQVDGFLCEVPALLKISCVDTTFIEMELFAATLLYLGLPVVLIFISYGCIARAVLRVGSGEGRRKAFGTCGSHLLVVSLFYGTILAVYIVPQNRYAEARGKLLSLFYTVVTPTLNPLIYTLRNQDVKGAMRRLLAQKKTVKLGMGPGWACWETSLG</sequence>
<reference evidence="14 15" key="1">
    <citation type="journal article" date="2008" name="Nature">
        <title>Genome analysis of the platypus reveals unique signatures of evolution.</title>
        <authorList>
            <person name="Warren W.C."/>
            <person name="Hillier L.W."/>
            <person name="Marshall Graves J.A."/>
            <person name="Birney E."/>
            <person name="Ponting C.P."/>
            <person name="Grutzner F."/>
            <person name="Belov K."/>
            <person name="Miller W."/>
            <person name="Clarke L."/>
            <person name="Chinwalla A.T."/>
            <person name="Yang S.P."/>
            <person name="Heger A."/>
            <person name="Locke D.P."/>
            <person name="Miethke P."/>
            <person name="Waters P.D."/>
            <person name="Veyrunes F."/>
            <person name="Fulton L."/>
            <person name="Fulton B."/>
            <person name="Graves T."/>
            <person name="Wallis J."/>
            <person name="Puente X.S."/>
            <person name="Lopez-Otin C."/>
            <person name="Ordonez G.R."/>
            <person name="Eichler E.E."/>
            <person name="Chen L."/>
            <person name="Cheng Z."/>
            <person name="Deakin J.E."/>
            <person name="Alsop A."/>
            <person name="Thompson K."/>
            <person name="Kirby P."/>
            <person name="Papenfuss A.T."/>
            <person name="Wakefield M.J."/>
            <person name="Olender T."/>
            <person name="Lancet D."/>
            <person name="Huttley G.A."/>
            <person name="Smit A.F."/>
            <person name="Pask A."/>
            <person name="Temple-Smith P."/>
            <person name="Batzer M.A."/>
            <person name="Walker J.A."/>
            <person name="Konkel M.K."/>
            <person name="Harris R.S."/>
            <person name="Whittington C.M."/>
            <person name="Wong E.S."/>
            <person name="Gemmell N.J."/>
            <person name="Buschiazzo E."/>
            <person name="Vargas Jentzsch I.M."/>
            <person name="Merkel A."/>
            <person name="Schmitz J."/>
            <person name="Zemann A."/>
            <person name="Churakov G."/>
            <person name="Kriegs J.O."/>
            <person name="Brosius J."/>
            <person name="Murchison E.P."/>
            <person name="Sachidanandam R."/>
            <person name="Smith C."/>
            <person name="Hannon G.J."/>
            <person name="Tsend-Ayush E."/>
            <person name="McMillan D."/>
            <person name="Attenborough R."/>
            <person name="Rens W."/>
            <person name="Ferguson-Smith M."/>
            <person name="Lefevre C.M."/>
            <person name="Sharp J.A."/>
            <person name="Nicholas K.R."/>
            <person name="Ray D.A."/>
            <person name="Kube M."/>
            <person name="Reinhardt R."/>
            <person name="Pringle T.H."/>
            <person name="Taylor J."/>
            <person name="Jones R.C."/>
            <person name="Nixon B."/>
            <person name="Dacheux J.L."/>
            <person name="Niwa H."/>
            <person name="Sekita Y."/>
            <person name="Huang X."/>
            <person name="Stark A."/>
            <person name="Kheradpour P."/>
            <person name="Kellis M."/>
            <person name="Flicek P."/>
            <person name="Chen Y."/>
            <person name="Webber C."/>
            <person name="Hardison R."/>
            <person name="Nelson J."/>
            <person name="Hallsworth-Pepin K."/>
            <person name="Delehaunty K."/>
            <person name="Markovic C."/>
            <person name="Minx P."/>
            <person name="Feng Y."/>
            <person name="Kremitzki C."/>
            <person name="Mitreva M."/>
            <person name="Glasscock J."/>
            <person name="Wylie T."/>
            <person name="Wohldmann P."/>
            <person name="Thiru P."/>
            <person name="Nhan M.N."/>
            <person name="Pohl C.S."/>
            <person name="Smith S.M."/>
            <person name="Hou S."/>
            <person name="Nefedov M."/>
            <person name="de Jong P.J."/>
            <person name="Renfree M.B."/>
            <person name="Mardis E.R."/>
            <person name="Wilson R.K."/>
        </authorList>
    </citation>
    <scope>NUCLEOTIDE SEQUENCE [LARGE SCALE GENOMIC DNA]</scope>
    <source>
        <strain evidence="14 15">Glennie</strain>
    </source>
</reference>
<evidence type="ECO:0000256" key="12">
    <source>
        <dbReference type="RuleBase" id="RU363047"/>
    </source>
</evidence>
<dbReference type="GO" id="GO:0004984">
    <property type="term" value="F:olfactory receptor activity"/>
    <property type="evidence" value="ECO:0000318"/>
    <property type="project" value="GO_Central"/>
</dbReference>
<evidence type="ECO:0000256" key="11">
    <source>
        <dbReference type="RuleBase" id="RU000688"/>
    </source>
</evidence>
<organism evidence="14 15">
    <name type="scientific">Ornithorhynchus anatinus</name>
    <name type="common">Duckbill platypus</name>
    <dbReference type="NCBI Taxonomy" id="9258"/>
    <lineage>
        <taxon>Eukaryota</taxon>
        <taxon>Metazoa</taxon>
        <taxon>Chordata</taxon>
        <taxon>Craniata</taxon>
        <taxon>Vertebrata</taxon>
        <taxon>Euteleostomi</taxon>
        <taxon>Mammalia</taxon>
        <taxon>Monotremata</taxon>
        <taxon>Ornithorhynchidae</taxon>
        <taxon>Ornithorhynchus</taxon>
    </lineage>
</organism>
<evidence type="ECO:0000256" key="3">
    <source>
        <dbReference type="ARBA" id="ARBA00022606"/>
    </source>
</evidence>